<evidence type="ECO:0000259" key="3">
    <source>
        <dbReference type="Pfam" id="PF00144"/>
    </source>
</evidence>
<proteinExistence type="predicted"/>
<reference evidence="4 5" key="1">
    <citation type="submission" date="2023-08" db="EMBL/GenBank/DDBJ databases">
        <authorList>
            <person name="Girao M."/>
            <person name="Carvalho M.F."/>
        </authorList>
    </citation>
    <scope>NUCLEOTIDE SEQUENCE [LARGE SCALE GENOMIC DNA]</scope>
    <source>
        <strain evidence="4 5">CC-R104</strain>
    </source>
</reference>
<feature type="chain" id="PRO_5046906133" evidence="2">
    <location>
        <begin position="21"/>
        <end position="201"/>
    </location>
</feature>
<keyword evidence="2" id="KW-0732">Signal</keyword>
<keyword evidence="4" id="KW-0378">Hydrolase</keyword>
<dbReference type="GO" id="GO:0016787">
    <property type="term" value="F:hydrolase activity"/>
    <property type="evidence" value="ECO:0007669"/>
    <property type="project" value="UniProtKB-KW"/>
</dbReference>
<evidence type="ECO:0000256" key="2">
    <source>
        <dbReference type="SAM" id="SignalP"/>
    </source>
</evidence>
<feature type="region of interest" description="Disordered" evidence="1">
    <location>
        <begin position="179"/>
        <end position="201"/>
    </location>
</feature>
<gene>
    <name evidence="4" type="ORF">Q8814_02210</name>
</gene>
<keyword evidence="5" id="KW-1185">Reference proteome</keyword>
<dbReference type="InterPro" id="IPR050491">
    <property type="entry name" value="AmpC-like"/>
</dbReference>
<feature type="region of interest" description="Disordered" evidence="1">
    <location>
        <begin position="68"/>
        <end position="95"/>
    </location>
</feature>
<feature type="compositionally biased region" description="Low complexity" evidence="1">
    <location>
        <begin position="187"/>
        <end position="201"/>
    </location>
</feature>
<dbReference type="PANTHER" id="PTHR46825">
    <property type="entry name" value="D-ALANYL-D-ALANINE-CARBOXYPEPTIDASE/ENDOPEPTIDASE AMPH"/>
    <property type="match status" value="1"/>
</dbReference>
<dbReference type="SUPFAM" id="SSF56601">
    <property type="entry name" value="beta-lactamase/transpeptidase-like"/>
    <property type="match status" value="1"/>
</dbReference>
<dbReference type="Pfam" id="PF00144">
    <property type="entry name" value="Beta-lactamase"/>
    <property type="match status" value="1"/>
</dbReference>
<dbReference type="Gene3D" id="3.40.710.10">
    <property type="entry name" value="DD-peptidase/beta-lactamase superfamily"/>
    <property type="match status" value="1"/>
</dbReference>
<dbReference type="EMBL" id="JAUZMZ010000006">
    <property type="protein sequence ID" value="MEE2030938.1"/>
    <property type="molecule type" value="Genomic_DNA"/>
</dbReference>
<accession>A0ABU7JLM1</accession>
<evidence type="ECO:0000313" key="5">
    <source>
        <dbReference type="Proteomes" id="UP001331936"/>
    </source>
</evidence>
<comment type="caution">
    <text evidence="4">The sequence shown here is derived from an EMBL/GenBank/DDBJ whole genome shotgun (WGS) entry which is preliminary data.</text>
</comment>
<dbReference type="InterPro" id="IPR012338">
    <property type="entry name" value="Beta-lactam/transpept-like"/>
</dbReference>
<dbReference type="PROSITE" id="PS51257">
    <property type="entry name" value="PROKAR_LIPOPROTEIN"/>
    <property type="match status" value="1"/>
</dbReference>
<dbReference type="EC" id="3.1.1.103" evidence="4"/>
<dbReference type="PANTHER" id="PTHR46825:SF7">
    <property type="entry name" value="D-ALANYL-D-ALANINE CARBOXYPEPTIDASE"/>
    <property type="match status" value="1"/>
</dbReference>
<feature type="signal peptide" evidence="2">
    <location>
        <begin position="1"/>
        <end position="20"/>
    </location>
</feature>
<dbReference type="InterPro" id="IPR001466">
    <property type="entry name" value="Beta-lactam-related"/>
</dbReference>
<feature type="domain" description="Beta-lactamase-related" evidence="3">
    <location>
        <begin position="49"/>
        <end position="186"/>
    </location>
</feature>
<name>A0ABU7JLM1_9NOCA</name>
<evidence type="ECO:0000256" key="1">
    <source>
        <dbReference type="SAM" id="MobiDB-lite"/>
    </source>
</evidence>
<evidence type="ECO:0000313" key="4">
    <source>
        <dbReference type="EMBL" id="MEE2030938.1"/>
    </source>
</evidence>
<sequence length="201" mass="20872">MRRLPIVLTAAFLAFTTACGGDSGTAAPAPSTSPSPASAFGTDLQGVLDRVRAEVGFPGVVARVVSPDGEWTGASGSRGGDDSEPPGPADHTRVGSVTKTMTVTALLQLSEDGRVSLDDPIGRYVPELPNGDVATLGQLAAMTSGIPSYTFDEGFQQKVFADPMAAWTPEQLLDIVRGDPPNFVPARSSSTPTRTRSRSVL</sequence>
<dbReference type="Proteomes" id="UP001331936">
    <property type="component" value="Unassembled WGS sequence"/>
</dbReference>
<protein>
    <submittedName>
        <fullName evidence="4">Serine hydrolase domain-containing protein</fullName>
        <ecNumber evidence="4">3.1.1.103</ecNumber>
    </submittedName>
</protein>
<organism evidence="4 5">
    <name type="scientific">Rhodococcus chondri</name>
    <dbReference type="NCBI Taxonomy" id="3065941"/>
    <lineage>
        <taxon>Bacteria</taxon>
        <taxon>Bacillati</taxon>
        <taxon>Actinomycetota</taxon>
        <taxon>Actinomycetes</taxon>
        <taxon>Mycobacteriales</taxon>
        <taxon>Nocardiaceae</taxon>
        <taxon>Rhodococcus</taxon>
    </lineage>
</organism>